<feature type="compositionally biased region" description="Low complexity" evidence="1">
    <location>
        <begin position="18"/>
        <end position="30"/>
    </location>
</feature>
<proteinExistence type="predicted"/>
<accession>A0A7U3UTQ5</accession>
<feature type="region of interest" description="Disordered" evidence="1">
    <location>
        <begin position="1"/>
        <end position="30"/>
    </location>
</feature>
<reference evidence="2 3" key="3">
    <citation type="journal article" date="2011" name="Nat. Chem. Biol.">
        <title>Reveromycin A biosynthesis uses RevG and RevJ for stereospecific spiroacetal formation.</title>
        <authorList>
            <person name="Takahashi S."/>
            <person name="Toyoda A."/>
            <person name="Sekiyama Y."/>
            <person name="Takagi H."/>
            <person name="Nogawa T."/>
            <person name="Uramoto M."/>
            <person name="Suzuki R."/>
            <person name="Koshino H."/>
            <person name="Kumano T."/>
            <person name="Panthee S."/>
            <person name="Dairi T."/>
            <person name="Ishikawa J."/>
            <person name="Ikeda H."/>
            <person name="Sakaki Y."/>
            <person name="Osada H."/>
        </authorList>
    </citation>
    <scope>NUCLEOTIDE SEQUENCE [LARGE SCALE GENOMIC DNA]</scope>
    <source>
        <strain evidence="2 3">SN-593</strain>
    </source>
</reference>
<evidence type="ECO:0000313" key="3">
    <source>
        <dbReference type="Proteomes" id="UP000595703"/>
    </source>
</evidence>
<gene>
    <name evidence="2" type="ORF">RVR_4668</name>
</gene>
<protein>
    <submittedName>
        <fullName evidence="2">Uncharacterized protein</fullName>
    </submittedName>
</protein>
<dbReference type="KEGG" id="arev:RVR_4668"/>
<dbReference type="Proteomes" id="UP000595703">
    <property type="component" value="Chromosome"/>
</dbReference>
<reference evidence="2 3" key="2">
    <citation type="journal article" date="2011" name="J. Antibiot.">
        <title>Furaquinocins I and J: novel polyketide isoprenoid hybrid compounds from Streptomyces reveromyceticus SN-593.</title>
        <authorList>
            <person name="Panthee S."/>
            <person name="Takahashi S."/>
            <person name="Takagi H."/>
            <person name="Nogawa T."/>
            <person name="Oowada E."/>
            <person name="Uramoto M."/>
            <person name="Osada H."/>
        </authorList>
    </citation>
    <scope>NUCLEOTIDE SEQUENCE [LARGE SCALE GENOMIC DNA]</scope>
    <source>
        <strain evidence="2 3">SN-593</strain>
    </source>
</reference>
<evidence type="ECO:0000313" key="2">
    <source>
        <dbReference type="EMBL" id="BBA98478.1"/>
    </source>
</evidence>
<name>A0A7U3UTQ5_9ACTN</name>
<reference evidence="2 3" key="1">
    <citation type="journal article" date="2010" name="J. Bacteriol.">
        <title>Biochemical characterization of a novel indole prenyltransferase from Streptomyces sp. SN-593.</title>
        <authorList>
            <person name="Takahashi S."/>
            <person name="Takagi H."/>
            <person name="Toyoda A."/>
            <person name="Uramoto M."/>
            <person name="Nogawa T."/>
            <person name="Ueki M."/>
            <person name="Sakaki Y."/>
            <person name="Osada H."/>
        </authorList>
    </citation>
    <scope>NUCLEOTIDE SEQUENCE [LARGE SCALE GENOMIC DNA]</scope>
    <source>
        <strain evidence="2 3">SN-593</strain>
    </source>
</reference>
<dbReference type="RefSeq" id="WP_202234619.1">
    <property type="nucleotide sequence ID" value="NZ_AP018365.1"/>
</dbReference>
<dbReference type="EMBL" id="AP018365">
    <property type="protein sequence ID" value="BBA98478.1"/>
    <property type="molecule type" value="Genomic_DNA"/>
</dbReference>
<feature type="compositionally biased region" description="Basic residues" evidence="1">
    <location>
        <begin position="1"/>
        <end position="10"/>
    </location>
</feature>
<sequence length="266" mass="29768">MSLFARRRGRPGPPPAISSPADAPDAPDTSATEGIVELHDERLPSRVPSIFFTVHIDGAWYVETERAHQYRDPVVLARHRLREHARRTLSRYTVLETPAAQDVLNQAIARPLNPGAGLTAYGVASLTVADSDRNLAEEHQHRQQQGDLERQDVFRRLAFLQRILSDPGLRTVWWIDRYPERIGDLKNLATAVSDVKAPHDSDHDTLRDEIVRFVDQLLADIRTPQQHEVFLRALTSTLQALGSTELQRTAAHWLPTGPTDPGGDTA</sequence>
<dbReference type="AlphaFoldDB" id="A0A7U3UTQ5"/>
<reference evidence="2 3" key="4">
    <citation type="journal article" date="2020" name="Sci. Rep.">
        <title>beta-carboline chemical signals induce reveromycin production through a LuxR family regulator in Streptomyces sp. SN-593.</title>
        <authorList>
            <person name="Panthee S."/>
            <person name="Kito N."/>
            <person name="Hayashi T."/>
            <person name="Shimizu T."/>
            <person name="Ishikawa J."/>
            <person name="Hamamoto H."/>
            <person name="Osada H."/>
            <person name="Takahashi S."/>
        </authorList>
    </citation>
    <scope>NUCLEOTIDE SEQUENCE [LARGE SCALE GENOMIC DNA]</scope>
    <source>
        <strain evidence="2 3">SN-593</strain>
    </source>
</reference>
<organism evidence="2 3">
    <name type="scientific">Actinacidiphila reveromycinica</name>
    <dbReference type="NCBI Taxonomy" id="659352"/>
    <lineage>
        <taxon>Bacteria</taxon>
        <taxon>Bacillati</taxon>
        <taxon>Actinomycetota</taxon>
        <taxon>Actinomycetes</taxon>
        <taxon>Kitasatosporales</taxon>
        <taxon>Streptomycetaceae</taxon>
        <taxon>Actinacidiphila</taxon>
    </lineage>
</organism>
<keyword evidence="3" id="KW-1185">Reference proteome</keyword>
<evidence type="ECO:0000256" key="1">
    <source>
        <dbReference type="SAM" id="MobiDB-lite"/>
    </source>
</evidence>